<dbReference type="InterPro" id="IPR036397">
    <property type="entry name" value="RNaseH_sf"/>
</dbReference>
<dbReference type="InterPro" id="IPR012337">
    <property type="entry name" value="RNaseH-like_sf"/>
</dbReference>
<protein>
    <recommendedName>
        <fullName evidence="3">Integrase catalytic domain-containing protein</fullName>
    </recommendedName>
</protein>
<dbReference type="GO" id="GO:0003676">
    <property type="term" value="F:nucleic acid binding"/>
    <property type="evidence" value="ECO:0007669"/>
    <property type="project" value="InterPro"/>
</dbReference>
<proteinExistence type="predicted"/>
<dbReference type="STRING" id="151549.A0A4C2A354"/>
<gene>
    <name evidence="1" type="ORF">EVAR_67190_1</name>
</gene>
<name>A0A4C2A354_EUMVA</name>
<dbReference type="Gene3D" id="3.30.420.10">
    <property type="entry name" value="Ribonuclease H-like superfamily/Ribonuclease H"/>
    <property type="match status" value="1"/>
</dbReference>
<keyword evidence="2" id="KW-1185">Reference proteome</keyword>
<dbReference type="Proteomes" id="UP000299102">
    <property type="component" value="Unassembled WGS sequence"/>
</dbReference>
<dbReference type="PANTHER" id="PTHR47331:SF1">
    <property type="entry name" value="GAG-LIKE PROTEIN"/>
    <property type="match status" value="1"/>
</dbReference>
<dbReference type="SUPFAM" id="SSF53098">
    <property type="entry name" value="Ribonuclease H-like"/>
    <property type="match status" value="1"/>
</dbReference>
<evidence type="ECO:0000313" key="2">
    <source>
        <dbReference type="Proteomes" id="UP000299102"/>
    </source>
</evidence>
<organism evidence="1 2">
    <name type="scientific">Eumeta variegata</name>
    <name type="common">Bagworm moth</name>
    <name type="synonym">Eumeta japonica</name>
    <dbReference type="NCBI Taxonomy" id="151549"/>
    <lineage>
        <taxon>Eukaryota</taxon>
        <taxon>Metazoa</taxon>
        <taxon>Ecdysozoa</taxon>
        <taxon>Arthropoda</taxon>
        <taxon>Hexapoda</taxon>
        <taxon>Insecta</taxon>
        <taxon>Pterygota</taxon>
        <taxon>Neoptera</taxon>
        <taxon>Endopterygota</taxon>
        <taxon>Lepidoptera</taxon>
        <taxon>Glossata</taxon>
        <taxon>Ditrysia</taxon>
        <taxon>Tineoidea</taxon>
        <taxon>Psychidae</taxon>
        <taxon>Oiketicinae</taxon>
        <taxon>Eumeta</taxon>
    </lineage>
</organism>
<evidence type="ECO:0008006" key="3">
    <source>
        <dbReference type="Google" id="ProtNLM"/>
    </source>
</evidence>
<dbReference type="PANTHER" id="PTHR47331">
    <property type="entry name" value="PHD-TYPE DOMAIN-CONTAINING PROTEIN"/>
    <property type="match status" value="1"/>
</dbReference>
<dbReference type="OrthoDB" id="10049357at2759"/>
<dbReference type="EMBL" id="BGZK01002509">
    <property type="protein sequence ID" value="GBP94478.1"/>
    <property type="molecule type" value="Genomic_DNA"/>
</dbReference>
<sequence>MIQTSVKLKKIKKIDNTVYTLTNEKKFVLLEARHLRQVELLWLRATQKESFVSELATVKAALPTPRTSRLRNLALGLDARELLRVYTRIAAASEIATEAKSLPVVNGRHPYIRLHVQAVHERLHHAGVETTRNERLFTYVGLDYFGPYNVTIGKQHQKRYVALFTCPTSKAVHLEVAGGLNADSAILANRRMMARRGASVEIWSDNGTNFHGADAEL</sequence>
<accession>A0A4C2A354</accession>
<dbReference type="AlphaFoldDB" id="A0A4C2A354"/>
<reference evidence="1 2" key="1">
    <citation type="journal article" date="2019" name="Commun. Biol.">
        <title>The bagworm genome reveals a unique fibroin gene that provides high tensile strength.</title>
        <authorList>
            <person name="Kono N."/>
            <person name="Nakamura H."/>
            <person name="Ohtoshi R."/>
            <person name="Tomita M."/>
            <person name="Numata K."/>
            <person name="Arakawa K."/>
        </authorList>
    </citation>
    <scope>NUCLEOTIDE SEQUENCE [LARGE SCALE GENOMIC DNA]</scope>
</reference>
<comment type="caution">
    <text evidence="1">The sequence shown here is derived from an EMBL/GenBank/DDBJ whole genome shotgun (WGS) entry which is preliminary data.</text>
</comment>
<evidence type="ECO:0000313" key="1">
    <source>
        <dbReference type="EMBL" id="GBP94478.1"/>
    </source>
</evidence>